<keyword evidence="5" id="KW-0949">S-adenosyl-L-methionine</keyword>
<evidence type="ECO:0000313" key="8">
    <source>
        <dbReference type="Proteomes" id="UP000226079"/>
    </source>
</evidence>
<evidence type="ECO:0000256" key="4">
    <source>
        <dbReference type="ARBA" id="ARBA00022679"/>
    </source>
</evidence>
<dbReference type="RefSeq" id="WP_098461287.1">
    <property type="nucleotide sequence ID" value="NZ_PDJC01000001.1"/>
</dbReference>
<dbReference type="InterPro" id="IPR014776">
    <property type="entry name" value="4pyrrole_Mease_sub2"/>
</dbReference>
<accession>A0A2A9CTZ4</accession>
<organism evidence="7 8">
    <name type="scientific">Propionicimonas paludicola</name>
    <dbReference type="NCBI Taxonomy" id="185243"/>
    <lineage>
        <taxon>Bacteria</taxon>
        <taxon>Bacillati</taxon>
        <taxon>Actinomycetota</taxon>
        <taxon>Actinomycetes</taxon>
        <taxon>Propionibacteriales</taxon>
        <taxon>Nocardioidaceae</taxon>
        <taxon>Propionicimonas</taxon>
    </lineage>
</organism>
<proteinExistence type="predicted"/>
<evidence type="ECO:0000256" key="3">
    <source>
        <dbReference type="ARBA" id="ARBA00022603"/>
    </source>
</evidence>
<comment type="caution">
    <text evidence="7">The sequence shown here is derived from an EMBL/GenBank/DDBJ whole genome shotgun (WGS) entry which is preliminary data.</text>
</comment>
<evidence type="ECO:0000256" key="1">
    <source>
        <dbReference type="ARBA" id="ARBA00004953"/>
    </source>
</evidence>
<dbReference type="GO" id="GO:0032259">
    <property type="term" value="P:methylation"/>
    <property type="evidence" value="ECO:0007669"/>
    <property type="project" value="UniProtKB-KW"/>
</dbReference>
<keyword evidence="4" id="KW-0808">Transferase</keyword>
<evidence type="ECO:0000256" key="5">
    <source>
        <dbReference type="ARBA" id="ARBA00022691"/>
    </source>
</evidence>
<dbReference type="Pfam" id="PF00590">
    <property type="entry name" value="TP_methylase"/>
    <property type="match status" value="1"/>
</dbReference>
<dbReference type="OrthoDB" id="9787471at2"/>
<dbReference type="GO" id="GO:0043819">
    <property type="term" value="F:precorrin-6A synthase (deacetylating) activity"/>
    <property type="evidence" value="ECO:0007669"/>
    <property type="project" value="InterPro"/>
</dbReference>
<protein>
    <submittedName>
        <fullName evidence="7">Precorrin-6A synthase (Deacetylating)</fullName>
    </submittedName>
</protein>
<dbReference type="Proteomes" id="UP000226079">
    <property type="component" value="Unassembled WGS sequence"/>
</dbReference>
<gene>
    <name evidence="7" type="ORF">ATK74_2471</name>
</gene>
<dbReference type="EMBL" id="PDJC01000001">
    <property type="protein sequence ID" value="PFG17894.1"/>
    <property type="molecule type" value="Genomic_DNA"/>
</dbReference>
<dbReference type="InterPro" id="IPR012797">
    <property type="entry name" value="CobF"/>
</dbReference>
<dbReference type="Gene3D" id="3.40.1010.10">
    <property type="entry name" value="Cobalt-precorrin-4 Transmethylase, Domain 1"/>
    <property type="match status" value="1"/>
</dbReference>
<dbReference type="PANTHER" id="PTHR43467">
    <property type="entry name" value="COBALT-PRECORRIN-2 C(20)-METHYLTRANSFERASE"/>
    <property type="match status" value="1"/>
</dbReference>
<reference evidence="7 8" key="1">
    <citation type="submission" date="2017-10" db="EMBL/GenBank/DDBJ databases">
        <title>Sequencing the genomes of 1000 actinobacteria strains.</title>
        <authorList>
            <person name="Klenk H.-P."/>
        </authorList>
    </citation>
    <scope>NUCLEOTIDE SEQUENCE [LARGE SCALE GENOMIC DNA]</scope>
    <source>
        <strain evidence="7 8">DSM 15597</strain>
    </source>
</reference>
<keyword evidence="8" id="KW-1185">Reference proteome</keyword>
<dbReference type="NCBIfam" id="TIGR02434">
    <property type="entry name" value="CobF"/>
    <property type="match status" value="1"/>
</dbReference>
<evidence type="ECO:0000259" key="6">
    <source>
        <dbReference type="Pfam" id="PF00590"/>
    </source>
</evidence>
<dbReference type="InterPro" id="IPR000878">
    <property type="entry name" value="4pyrrol_Mease"/>
</dbReference>
<dbReference type="Gene3D" id="3.30.950.10">
    <property type="entry name" value="Methyltransferase, Cobalt-precorrin-4 Transmethylase, Domain 2"/>
    <property type="match status" value="1"/>
</dbReference>
<evidence type="ECO:0000313" key="7">
    <source>
        <dbReference type="EMBL" id="PFG17894.1"/>
    </source>
</evidence>
<dbReference type="AlphaFoldDB" id="A0A2A9CTZ4"/>
<dbReference type="PIRSF" id="PIRSF036525">
    <property type="entry name" value="CobF"/>
    <property type="match status" value="1"/>
</dbReference>
<dbReference type="InterPro" id="IPR035996">
    <property type="entry name" value="4pyrrol_Methylase_sf"/>
</dbReference>
<dbReference type="GO" id="GO:0009236">
    <property type="term" value="P:cobalamin biosynthetic process"/>
    <property type="evidence" value="ECO:0007669"/>
    <property type="project" value="UniProtKB-KW"/>
</dbReference>
<sequence>MRELLLIGIGAGDPDWITLQAVGAIQRLDVLFVVVKSDELDDLVQARRAVIARHRSEPLRVVELADPPRPWRSAPDYDQAVARWRAERLAQWSDAVAAALGEGEVGGFLVWGDPGLYESTLAICTELVASAPNPITLDVIPGISSAFALAARHRIPLNRQGRAVQLSPARLLRTGMPDGIDDVVVMLDQHQVFASIDPTGLELYWGAYLGTPDELLIAGPLAEVRDEVLRVRTEAIARKGWMFDTYLLRRV</sequence>
<dbReference type="InterPro" id="IPR014777">
    <property type="entry name" value="4pyrrole_Mease_sub1"/>
</dbReference>
<feature type="domain" description="Tetrapyrrole methylase" evidence="6">
    <location>
        <begin position="4"/>
        <end position="224"/>
    </location>
</feature>
<keyword evidence="3" id="KW-0489">Methyltransferase</keyword>
<evidence type="ECO:0000256" key="2">
    <source>
        <dbReference type="ARBA" id="ARBA00022573"/>
    </source>
</evidence>
<dbReference type="SUPFAM" id="SSF53790">
    <property type="entry name" value="Tetrapyrrole methylase"/>
    <property type="match status" value="1"/>
</dbReference>
<dbReference type="PANTHER" id="PTHR43467:SF1">
    <property type="entry name" value="PRECORRIN-6A SYNTHASE [DEACETYLATING]"/>
    <property type="match status" value="1"/>
</dbReference>
<keyword evidence="2" id="KW-0169">Cobalamin biosynthesis</keyword>
<name>A0A2A9CTZ4_9ACTN</name>
<comment type="pathway">
    <text evidence="1">Cofactor biosynthesis; adenosylcobalamin biosynthesis.</text>
</comment>
<dbReference type="CDD" id="cd11643">
    <property type="entry name" value="Precorrin-6A-synthase"/>
    <property type="match status" value="1"/>
</dbReference>